<dbReference type="PANTHER" id="PTHR43685">
    <property type="entry name" value="GLYCOSYLTRANSFERASE"/>
    <property type="match status" value="1"/>
</dbReference>
<dbReference type="InterPro" id="IPR050834">
    <property type="entry name" value="Glycosyltransf_2"/>
</dbReference>
<dbReference type="PATRIC" id="fig|48936.3.peg.4616"/>
<keyword evidence="3" id="KW-1185">Reference proteome</keyword>
<protein>
    <submittedName>
        <fullName evidence="2">Family 2 glycosyl transferase</fullName>
    </submittedName>
</protein>
<dbReference type="CDD" id="cd06433">
    <property type="entry name" value="GT_2_WfgS_like"/>
    <property type="match status" value="1"/>
</dbReference>
<evidence type="ECO:0000259" key="1">
    <source>
        <dbReference type="Pfam" id="PF00535"/>
    </source>
</evidence>
<organism evidence="2 3">
    <name type="scientific">Novosphingobium subterraneum</name>
    <dbReference type="NCBI Taxonomy" id="48936"/>
    <lineage>
        <taxon>Bacteria</taxon>
        <taxon>Pseudomonadati</taxon>
        <taxon>Pseudomonadota</taxon>
        <taxon>Alphaproteobacteria</taxon>
        <taxon>Sphingomonadales</taxon>
        <taxon>Sphingomonadaceae</taxon>
        <taxon>Novosphingobium</taxon>
    </lineage>
</organism>
<dbReference type="Gene3D" id="3.90.550.10">
    <property type="entry name" value="Spore Coat Polysaccharide Biosynthesis Protein SpsA, Chain A"/>
    <property type="match status" value="1"/>
</dbReference>
<dbReference type="SUPFAM" id="SSF53448">
    <property type="entry name" value="Nucleotide-diphospho-sugar transferases"/>
    <property type="match status" value="1"/>
</dbReference>
<feature type="domain" description="Glycosyltransferase 2-like" evidence="1">
    <location>
        <begin position="7"/>
        <end position="134"/>
    </location>
</feature>
<dbReference type="Proteomes" id="UP000031338">
    <property type="component" value="Unassembled WGS sequence"/>
</dbReference>
<evidence type="ECO:0000313" key="2">
    <source>
        <dbReference type="EMBL" id="KHS41674.1"/>
    </source>
</evidence>
<comment type="caution">
    <text evidence="2">The sequence shown here is derived from an EMBL/GenBank/DDBJ whole genome shotgun (WGS) entry which is preliminary data.</text>
</comment>
<proteinExistence type="predicted"/>
<sequence>MTAIKFSIITAVWNREATLGDALDSLAAQSYDNYEHLVQDGGSTDGTLALLAGRPDCRRKLISERDDGIYDALNRAMARASGDVIGLLHSDDLLAHPQVLARVERCFEETKADAVYGDLDYVSASDTSRVIRHWKSGEYHPAKLRRGWMPPHPALFLRRKVIETWGGYDTSYRIAADYDSILRYFAKGQIAAAWLPEVLVKMRVGGESNRSIERILRKSREDFSALRRNKVGGIGALAGKNLGKLSQFLIRS</sequence>
<dbReference type="GO" id="GO:0016740">
    <property type="term" value="F:transferase activity"/>
    <property type="evidence" value="ECO:0007669"/>
    <property type="project" value="UniProtKB-KW"/>
</dbReference>
<dbReference type="InterPro" id="IPR029044">
    <property type="entry name" value="Nucleotide-diphossugar_trans"/>
</dbReference>
<name>A0A0B8Z615_9SPHN</name>
<dbReference type="PANTHER" id="PTHR43685:SF2">
    <property type="entry name" value="GLYCOSYLTRANSFERASE 2-LIKE DOMAIN-CONTAINING PROTEIN"/>
    <property type="match status" value="1"/>
</dbReference>
<dbReference type="InterPro" id="IPR001173">
    <property type="entry name" value="Glyco_trans_2-like"/>
</dbReference>
<dbReference type="AlphaFoldDB" id="A0A0B8Z615"/>
<accession>A0A0B8Z615</accession>
<dbReference type="EMBL" id="JRVC01000037">
    <property type="protein sequence ID" value="KHS41674.1"/>
    <property type="molecule type" value="Genomic_DNA"/>
</dbReference>
<keyword evidence="2" id="KW-0808">Transferase</keyword>
<reference evidence="2 3" key="1">
    <citation type="submission" date="2014-10" db="EMBL/GenBank/DDBJ databases">
        <title>Draft genome sequence of Novosphingobium subterraneum DSM 12447.</title>
        <authorList>
            <person name="Gan H.M."/>
            <person name="Gan H.Y."/>
            <person name="Savka M.A."/>
        </authorList>
    </citation>
    <scope>NUCLEOTIDE SEQUENCE [LARGE SCALE GENOMIC DNA]</scope>
    <source>
        <strain evidence="2 3">DSM 12447</strain>
    </source>
</reference>
<dbReference type="Pfam" id="PF00535">
    <property type="entry name" value="Glycos_transf_2"/>
    <property type="match status" value="1"/>
</dbReference>
<evidence type="ECO:0000313" key="3">
    <source>
        <dbReference type="Proteomes" id="UP000031338"/>
    </source>
</evidence>
<dbReference type="RefSeq" id="WP_211257973.1">
    <property type="nucleotide sequence ID" value="NZ_JRVC01000037.1"/>
</dbReference>
<gene>
    <name evidence="2" type="ORF">NJ75_04582</name>
</gene>
<dbReference type="STRING" id="48936.NJ75_04582"/>